<reference evidence="2 3" key="1">
    <citation type="submission" date="2019-01" db="EMBL/GenBank/DDBJ databases">
        <title>Genomic insights into a novel species Rhodoferax sp.</title>
        <authorList>
            <person name="Jin L."/>
        </authorList>
    </citation>
    <scope>NUCLEOTIDE SEQUENCE [LARGE SCALE GENOMIC DNA]</scope>
    <source>
        <strain evidence="2 3">CHu59-6-5</strain>
    </source>
</reference>
<dbReference type="OrthoDB" id="5573113at2"/>
<evidence type="ECO:0000313" key="2">
    <source>
        <dbReference type="EMBL" id="QDL39811.1"/>
    </source>
</evidence>
<dbReference type="Proteomes" id="UP000316798">
    <property type="component" value="Chromosome"/>
</dbReference>
<sequence length="188" mass="20496">MLKILIASCALSALAGSINAQTMDRPAMDPSKMDHAAHMKMTADAQRQTEVSERGKDVMPFDLAATTHIFTKTAEGGTQQVLARKSTDTAQVKLARQHLREIREQFLKGDFSGPTHIHGQDMPGLSDLKAAKPGQIAIDYKDVKGGGQLTYKTADATLVAALHQWFDAQLSDHGKDAMQGHALHRHMK</sequence>
<dbReference type="KEGG" id="rhf:EUB48_14315"/>
<dbReference type="GO" id="GO:0016740">
    <property type="term" value="F:transferase activity"/>
    <property type="evidence" value="ECO:0007669"/>
    <property type="project" value="UniProtKB-KW"/>
</dbReference>
<feature type="chain" id="PRO_5022067263" evidence="1">
    <location>
        <begin position="21"/>
        <end position="188"/>
    </location>
</feature>
<proteinExistence type="predicted"/>
<dbReference type="AlphaFoldDB" id="A0A515DHB3"/>
<evidence type="ECO:0000313" key="3">
    <source>
        <dbReference type="Proteomes" id="UP000316798"/>
    </source>
</evidence>
<gene>
    <name evidence="2" type="ORF">EUB48_14315</name>
</gene>
<name>A0A515DHB3_9BURK</name>
<feature type="signal peptide" evidence="1">
    <location>
        <begin position="1"/>
        <end position="20"/>
    </location>
</feature>
<dbReference type="EMBL" id="CP035503">
    <property type="protein sequence ID" value="QDL39811.1"/>
    <property type="molecule type" value="Genomic_DNA"/>
</dbReference>
<protein>
    <submittedName>
        <fullName evidence="2">Aspartate carbamoyltransferase</fullName>
    </submittedName>
</protein>
<keyword evidence="2" id="KW-0808">Transferase</keyword>
<evidence type="ECO:0000256" key="1">
    <source>
        <dbReference type="SAM" id="SignalP"/>
    </source>
</evidence>
<keyword evidence="1" id="KW-0732">Signal</keyword>
<organism evidence="2 3">
    <name type="scientific">Rhodoferax sediminis</name>
    <dbReference type="NCBI Taxonomy" id="2509614"/>
    <lineage>
        <taxon>Bacteria</taxon>
        <taxon>Pseudomonadati</taxon>
        <taxon>Pseudomonadota</taxon>
        <taxon>Betaproteobacteria</taxon>
        <taxon>Burkholderiales</taxon>
        <taxon>Comamonadaceae</taxon>
        <taxon>Rhodoferax</taxon>
    </lineage>
</organism>
<accession>A0A515DHB3</accession>
<keyword evidence="3" id="KW-1185">Reference proteome</keyword>